<feature type="chain" id="PRO_5036230603" evidence="1">
    <location>
        <begin position="19"/>
        <end position="506"/>
    </location>
</feature>
<evidence type="ECO:0000313" key="4">
    <source>
        <dbReference type="Proteomes" id="UP000663856"/>
    </source>
</evidence>
<evidence type="ECO:0000313" key="2">
    <source>
        <dbReference type="EMBL" id="CAF2091171.1"/>
    </source>
</evidence>
<dbReference type="EMBL" id="CAJOBG010008414">
    <property type="protein sequence ID" value="CAF4242802.1"/>
    <property type="molecule type" value="Genomic_DNA"/>
</dbReference>
<name>A0A816SPR9_9BILA</name>
<organism evidence="2 4">
    <name type="scientific">Rotaria magnacalcarata</name>
    <dbReference type="NCBI Taxonomy" id="392030"/>
    <lineage>
        <taxon>Eukaryota</taxon>
        <taxon>Metazoa</taxon>
        <taxon>Spiralia</taxon>
        <taxon>Gnathifera</taxon>
        <taxon>Rotifera</taxon>
        <taxon>Eurotatoria</taxon>
        <taxon>Bdelloidea</taxon>
        <taxon>Philodinida</taxon>
        <taxon>Philodinidae</taxon>
        <taxon>Rotaria</taxon>
    </lineage>
</organism>
<dbReference type="Proteomes" id="UP000663866">
    <property type="component" value="Unassembled WGS sequence"/>
</dbReference>
<sequence length="506" mass="58898">MFILIYLIVILIFDECYCDIQVSIDKLKGEYNIIVNNRLWLRSSNIRLYTDNKWLTSKDGSLHLIDSSLKQGFGLRLGYWNQREFIYNFNSKNEKSLNITTSIRQWKSIPAAITFHFHSGSTDLNNNIELDMDQIRTVFSSFNIEKLGKDDHRAYLTFGGMMMGDLEKHAGIWNSESRFLKGGISGGPLILFNSTENGQRDSIIISPFEQFMSTSLTINKQILEYGFLGSIKSLPINSTNSLIIYYSSKGINQLMEEWGKTMQKTFNRTNQYRLNDLTINYLGYYTDNGAYYYYNTESNMNYQQTIVKIKENLSIPIHYIQLDSWWYYKGLGNGVKQWISRPDIFPDGLQGLNKKLNSFPLAAHNRYWSSDTIYSDKYHFIIDNFNLKSLPLGNDSFWIDLFKNSTKDFNLILYEQDWMNHQTIDFSPINKDISIGRQWLISMGYAANLFNINIQYCMSLPRHALQALEINRVTQARVSDDYYVHIQRDNPQWNIGITSMLANAIG</sequence>
<reference evidence="2" key="1">
    <citation type="submission" date="2021-02" db="EMBL/GenBank/DDBJ databases">
        <authorList>
            <person name="Nowell W R."/>
        </authorList>
    </citation>
    <scope>NUCLEOTIDE SEQUENCE</scope>
</reference>
<dbReference type="AlphaFoldDB" id="A0A816SPR9"/>
<gene>
    <name evidence="3" type="ORF">OVN521_LOCUS28611</name>
    <name evidence="2" type="ORF">WKI299_LOCUS18156</name>
</gene>
<evidence type="ECO:0000313" key="3">
    <source>
        <dbReference type="EMBL" id="CAF4242802.1"/>
    </source>
</evidence>
<dbReference type="EMBL" id="CAJNRF010007410">
    <property type="protein sequence ID" value="CAF2091171.1"/>
    <property type="molecule type" value="Genomic_DNA"/>
</dbReference>
<evidence type="ECO:0000256" key="1">
    <source>
        <dbReference type="SAM" id="SignalP"/>
    </source>
</evidence>
<dbReference type="SUPFAM" id="SSF51445">
    <property type="entry name" value="(Trans)glycosidases"/>
    <property type="match status" value="1"/>
</dbReference>
<dbReference type="InterPro" id="IPR017853">
    <property type="entry name" value="GH"/>
</dbReference>
<protein>
    <submittedName>
        <fullName evidence="2">Uncharacterized protein</fullName>
    </submittedName>
</protein>
<keyword evidence="5" id="KW-1185">Reference proteome</keyword>
<evidence type="ECO:0000313" key="5">
    <source>
        <dbReference type="Proteomes" id="UP000663866"/>
    </source>
</evidence>
<keyword evidence="1" id="KW-0732">Signal</keyword>
<dbReference type="Proteomes" id="UP000663856">
    <property type="component" value="Unassembled WGS sequence"/>
</dbReference>
<proteinExistence type="predicted"/>
<accession>A0A816SPR9</accession>
<feature type="signal peptide" evidence="1">
    <location>
        <begin position="1"/>
        <end position="18"/>
    </location>
</feature>
<comment type="caution">
    <text evidence="2">The sequence shown here is derived from an EMBL/GenBank/DDBJ whole genome shotgun (WGS) entry which is preliminary data.</text>
</comment>